<evidence type="ECO:0000313" key="3">
    <source>
        <dbReference type="Proteomes" id="UP001059596"/>
    </source>
</evidence>
<reference evidence="2" key="1">
    <citation type="journal article" date="2023" name="Genome Biol. Evol.">
        <title>Long-read-based Genome Assembly of Drosophila gunungcola Reveals Fewer Chemosensory Genes in Flower-breeding Species.</title>
        <authorList>
            <person name="Negi A."/>
            <person name="Liao B.Y."/>
            <person name="Yeh S.D."/>
        </authorList>
    </citation>
    <scope>NUCLEOTIDE SEQUENCE</scope>
    <source>
        <strain evidence="2">Sukarami</strain>
    </source>
</reference>
<feature type="compositionally biased region" description="Acidic residues" evidence="1">
    <location>
        <begin position="1"/>
        <end position="10"/>
    </location>
</feature>
<feature type="region of interest" description="Disordered" evidence="1">
    <location>
        <begin position="1"/>
        <end position="26"/>
    </location>
</feature>
<sequence length="84" mass="8902">MAEHVNDDDDSKSNSNSNSKGSCSASPPACIIIIKHTDAHSRIGDRKILLDGQGQPRGMRRCGESRGIAPQAVLKASTQISSKV</sequence>
<name>A0A9Q0BRV2_9MUSC</name>
<evidence type="ECO:0000313" key="2">
    <source>
        <dbReference type="EMBL" id="KAI8041871.1"/>
    </source>
</evidence>
<accession>A0A9Q0BRV2</accession>
<comment type="caution">
    <text evidence="2">The sequence shown here is derived from an EMBL/GenBank/DDBJ whole genome shotgun (WGS) entry which is preliminary data.</text>
</comment>
<protein>
    <submittedName>
        <fullName evidence="2">Uncharacterized protein</fullName>
    </submittedName>
</protein>
<keyword evidence="3" id="KW-1185">Reference proteome</keyword>
<gene>
    <name evidence="2" type="ORF">M5D96_003166</name>
</gene>
<dbReference type="EMBL" id="JAMKOV010000002">
    <property type="protein sequence ID" value="KAI8041871.1"/>
    <property type="molecule type" value="Genomic_DNA"/>
</dbReference>
<proteinExistence type="predicted"/>
<dbReference type="Proteomes" id="UP001059596">
    <property type="component" value="Unassembled WGS sequence"/>
</dbReference>
<organism evidence="2 3">
    <name type="scientific">Drosophila gunungcola</name>
    <name type="common">fruit fly</name>
    <dbReference type="NCBI Taxonomy" id="103775"/>
    <lineage>
        <taxon>Eukaryota</taxon>
        <taxon>Metazoa</taxon>
        <taxon>Ecdysozoa</taxon>
        <taxon>Arthropoda</taxon>
        <taxon>Hexapoda</taxon>
        <taxon>Insecta</taxon>
        <taxon>Pterygota</taxon>
        <taxon>Neoptera</taxon>
        <taxon>Endopterygota</taxon>
        <taxon>Diptera</taxon>
        <taxon>Brachycera</taxon>
        <taxon>Muscomorpha</taxon>
        <taxon>Ephydroidea</taxon>
        <taxon>Drosophilidae</taxon>
        <taxon>Drosophila</taxon>
        <taxon>Sophophora</taxon>
    </lineage>
</organism>
<evidence type="ECO:0000256" key="1">
    <source>
        <dbReference type="SAM" id="MobiDB-lite"/>
    </source>
</evidence>
<dbReference type="AlphaFoldDB" id="A0A9Q0BRV2"/>